<dbReference type="PANTHER" id="PTHR43297">
    <property type="entry name" value="OLIGOPEPTIDE TRANSPORT ATP-BINDING PROTEIN APPD"/>
    <property type="match status" value="1"/>
</dbReference>
<evidence type="ECO:0000256" key="2">
    <source>
        <dbReference type="ARBA" id="ARBA00005417"/>
    </source>
</evidence>
<accession>A0A3N2DJZ3</accession>
<dbReference type="AlphaFoldDB" id="A0A3N2DJZ3"/>
<dbReference type="FunFam" id="3.40.50.300:FF:000016">
    <property type="entry name" value="Oligopeptide ABC transporter ATP-binding component"/>
    <property type="match status" value="1"/>
</dbReference>
<comment type="similarity">
    <text evidence="2">Belongs to the ABC transporter superfamily.</text>
</comment>
<keyword evidence="6 11" id="KW-0067">ATP-binding</keyword>
<evidence type="ECO:0000256" key="1">
    <source>
        <dbReference type="ARBA" id="ARBA00004417"/>
    </source>
</evidence>
<dbReference type="GO" id="GO:0005886">
    <property type="term" value="C:plasma membrane"/>
    <property type="evidence" value="ECO:0007669"/>
    <property type="project" value="UniProtKB-SubCell"/>
</dbReference>
<keyword evidence="5" id="KW-0547">Nucleotide-binding</keyword>
<evidence type="ECO:0000313" key="11">
    <source>
        <dbReference type="EMBL" id="ROR99991.1"/>
    </source>
</evidence>
<comment type="caution">
    <text evidence="11">The sequence shown here is derived from an EMBL/GenBank/DDBJ whole genome shotgun (WGS) entry which is preliminary data.</text>
</comment>
<evidence type="ECO:0000256" key="3">
    <source>
        <dbReference type="ARBA" id="ARBA00022448"/>
    </source>
</evidence>
<sequence>MSLLTVDQLSVEFTLDHGVASVIDQVSFELNKGEILGIVGESGCGKSVTAMSLLRLLPEPSAHYSHGRVLFEGSDLLTLPLEQLRQIRGKRVAVIFQEPMTALNPVHTIGRQLAEIYRLHFSELKDHEVIARSVDILSRVGISDAEQKLSEFPHQLSGGQRQRVMIAMALACEPDILIADEPTTALDVTIQAQILALIVELQRERELAVIFITHDLGVIAQLCDRVMVMYAGRVVETADVYTLFDHPAHPYTLGLLNALPRLTDTPKTLLNTIDGMVPALSELNEGCRFRNRCDHASTICDDKPRTDTLSQQHSVACWHPRSANTATSHTQSEDAS</sequence>
<keyword evidence="3" id="KW-0813">Transport</keyword>
<keyword evidence="12" id="KW-1185">Reference proteome</keyword>
<dbReference type="PROSITE" id="PS00211">
    <property type="entry name" value="ABC_TRANSPORTER_1"/>
    <property type="match status" value="1"/>
</dbReference>
<feature type="domain" description="ABC transporter" evidence="10">
    <location>
        <begin position="6"/>
        <end position="256"/>
    </location>
</feature>
<dbReference type="InterPro" id="IPR017871">
    <property type="entry name" value="ABC_transporter-like_CS"/>
</dbReference>
<keyword evidence="4" id="KW-1003">Cell membrane</keyword>
<dbReference type="CDD" id="cd03257">
    <property type="entry name" value="ABC_NikE_OppD_transporters"/>
    <property type="match status" value="1"/>
</dbReference>
<dbReference type="PANTHER" id="PTHR43297:SF2">
    <property type="entry name" value="DIPEPTIDE TRANSPORT ATP-BINDING PROTEIN DPPD"/>
    <property type="match status" value="1"/>
</dbReference>
<dbReference type="OrthoDB" id="9784450at2"/>
<dbReference type="InterPro" id="IPR003439">
    <property type="entry name" value="ABC_transporter-like_ATP-bd"/>
</dbReference>
<organism evidence="11 12">
    <name type="scientific">Sinobacterium caligoides</name>
    <dbReference type="NCBI Taxonomy" id="933926"/>
    <lineage>
        <taxon>Bacteria</taxon>
        <taxon>Pseudomonadati</taxon>
        <taxon>Pseudomonadota</taxon>
        <taxon>Gammaproteobacteria</taxon>
        <taxon>Cellvibrionales</taxon>
        <taxon>Spongiibacteraceae</taxon>
        <taxon>Sinobacterium</taxon>
    </lineage>
</organism>
<evidence type="ECO:0000256" key="5">
    <source>
        <dbReference type="ARBA" id="ARBA00022741"/>
    </source>
</evidence>
<evidence type="ECO:0000256" key="4">
    <source>
        <dbReference type="ARBA" id="ARBA00022475"/>
    </source>
</evidence>
<name>A0A3N2DJZ3_9GAMM</name>
<dbReference type="GO" id="GO:0005524">
    <property type="term" value="F:ATP binding"/>
    <property type="evidence" value="ECO:0007669"/>
    <property type="project" value="UniProtKB-KW"/>
</dbReference>
<proteinExistence type="inferred from homology"/>
<reference evidence="11 12" key="1">
    <citation type="submission" date="2018-11" db="EMBL/GenBank/DDBJ databases">
        <title>Genomic Encyclopedia of Type Strains, Phase IV (KMG-IV): sequencing the most valuable type-strain genomes for metagenomic binning, comparative biology and taxonomic classification.</title>
        <authorList>
            <person name="Goeker M."/>
        </authorList>
    </citation>
    <scope>NUCLEOTIDE SEQUENCE [LARGE SCALE GENOMIC DNA]</scope>
    <source>
        <strain evidence="11 12">DSM 100316</strain>
    </source>
</reference>
<dbReference type="RefSeq" id="WP_123712990.1">
    <property type="nucleotide sequence ID" value="NZ_RKHR01000005.1"/>
</dbReference>
<dbReference type="EMBL" id="RKHR01000005">
    <property type="protein sequence ID" value="ROR99991.1"/>
    <property type="molecule type" value="Genomic_DNA"/>
</dbReference>
<dbReference type="InterPro" id="IPR050388">
    <property type="entry name" value="ABC_Ni/Peptide_Import"/>
</dbReference>
<evidence type="ECO:0000313" key="12">
    <source>
        <dbReference type="Proteomes" id="UP000275394"/>
    </source>
</evidence>
<dbReference type="EC" id="7.4.2.9" evidence="8"/>
<dbReference type="Pfam" id="PF08352">
    <property type="entry name" value="oligo_HPY"/>
    <property type="match status" value="1"/>
</dbReference>
<evidence type="ECO:0000256" key="8">
    <source>
        <dbReference type="ARBA" id="ARBA00038852"/>
    </source>
</evidence>
<evidence type="ECO:0000259" key="10">
    <source>
        <dbReference type="PROSITE" id="PS50893"/>
    </source>
</evidence>
<comment type="subcellular location">
    <subcellularLocation>
        <location evidence="1">Cell inner membrane</location>
        <topology evidence="1">Peripheral membrane protein</topology>
    </subcellularLocation>
</comment>
<dbReference type="NCBIfam" id="TIGR01727">
    <property type="entry name" value="oligo_HPY"/>
    <property type="match status" value="1"/>
</dbReference>
<dbReference type="PROSITE" id="PS50893">
    <property type="entry name" value="ABC_TRANSPORTER_2"/>
    <property type="match status" value="1"/>
</dbReference>
<keyword evidence="7" id="KW-0472">Membrane</keyword>
<dbReference type="SMART" id="SM00382">
    <property type="entry name" value="AAA"/>
    <property type="match status" value="1"/>
</dbReference>
<dbReference type="InterPro" id="IPR013563">
    <property type="entry name" value="Oligopep_ABC_C"/>
</dbReference>
<dbReference type="Proteomes" id="UP000275394">
    <property type="component" value="Unassembled WGS sequence"/>
</dbReference>
<gene>
    <name evidence="11" type="ORF">EDC56_2626</name>
</gene>
<evidence type="ECO:0000256" key="6">
    <source>
        <dbReference type="ARBA" id="ARBA00022840"/>
    </source>
</evidence>
<dbReference type="GO" id="GO:0055085">
    <property type="term" value="P:transmembrane transport"/>
    <property type="evidence" value="ECO:0007669"/>
    <property type="project" value="UniProtKB-ARBA"/>
</dbReference>
<dbReference type="InterPro" id="IPR027417">
    <property type="entry name" value="P-loop_NTPase"/>
</dbReference>
<protein>
    <recommendedName>
        <fullName evidence="8">ABC-type dipeptide transporter</fullName>
        <ecNumber evidence="8">7.4.2.9</ecNumber>
    </recommendedName>
</protein>
<dbReference type="GO" id="GO:0016887">
    <property type="term" value="F:ATP hydrolysis activity"/>
    <property type="evidence" value="ECO:0007669"/>
    <property type="project" value="InterPro"/>
</dbReference>
<dbReference type="GO" id="GO:0015833">
    <property type="term" value="P:peptide transport"/>
    <property type="evidence" value="ECO:0007669"/>
    <property type="project" value="InterPro"/>
</dbReference>
<evidence type="ECO:0000256" key="9">
    <source>
        <dbReference type="ARBA" id="ARBA00047356"/>
    </source>
</evidence>
<dbReference type="Gene3D" id="3.40.50.300">
    <property type="entry name" value="P-loop containing nucleotide triphosphate hydrolases"/>
    <property type="match status" value="1"/>
</dbReference>
<dbReference type="SUPFAM" id="SSF52540">
    <property type="entry name" value="P-loop containing nucleoside triphosphate hydrolases"/>
    <property type="match status" value="1"/>
</dbReference>
<comment type="catalytic activity">
    <reaction evidence="9">
        <text>a dipeptide(out) + ATP + H2O = a dipeptide(in) + ADP + phosphate + H(+)</text>
        <dbReference type="Rhea" id="RHEA:23120"/>
        <dbReference type="ChEBI" id="CHEBI:15377"/>
        <dbReference type="ChEBI" id="CHEBI:15378"/>
        <dbReference type="ChEBI" id="CHEBI:30616"/>
        <dbReference type="ChEBI" id="CHEBI:43474"/>
        <dbReference type="ChEBI" id="CHEBI:90799"/>
        <dbReference type="ChEBI" id="CHEBI:456216"/>
        <dbReference type="EC" id="7.4.2.9"/>
    </reaction>
</comment>
<dbReference type="InterPro" id="IPR003593">
    <property type="entry name" value="AAA+_ATPase"/>
</dbReference>
<evidence type="ECO:0000256" key="7">
    <source>
        <dbReference type="ARBA" id="ARBA00023136"/>
    </source>
</evidence>
<dbReference type="Pfam" id="PF00005">
    <property type="entry name" value="ABC_tran"/>
    <property type="match status" value="1"/>
</dbReference>